<dbReference type="EMBL" id="JADXDR010000060">
    <property type="protein sequence ID" value="KAI7841745.1"/>
    <property type="molecule type" value="Genomic_DNA"/>
</dbReference>
<keyword evidence="5" id="KW-1185">Reference proteome</keyword>
<dbReference type="InterPro" id="IPR032675">
    <property type="entry name" value="LRR_dom_sf"/>
</dbReference>
<name>A0AAD5H695_9CHLO</name>
<dbReference type="GO" id="GO:0005930">
    <property type="term" value="C:axoneme"/>
    <property type="evidence" value="ECO:0007669"/>
    <property type="project" value="UniProtKB-SubCell"/>
</dbReference>
<dbReference type="PANTHER" id="PTHR48051">
    <property type="match status" value="1"/>
</dbReference>
<keyword evidence="3" id="KW-0677">Repeat</keyword>
<evidence type="ECO:0000256" key="2">
    <source>
        <dbReference type="ARBA" id="ARBA00022614"/>
    </source>
</evidence>
<comment type="caution">
    <text evidence="4">The sequence shown here is derived from an EMBL/GenBank/DDBJ whole genome shotgun (WGS) entry which is preliminary data.</text>
</comment>
<evidence type="ECO:0000256" key="3">
    <source>
        <dbReference type="ARBA" id="ARBA00022737"/>
    </source>
</evidence>
<evidence type="ECO:0000313" key="4">
    <source>
        <dbReference type="EMBL" id="KAI7841745.1"/>
    </source>
</evidence>
<gene>
    <name evidence="4" type="ORF">COHA_004611</name>
</gene>
<organism evidence="4 5">
    <name type="scientific">Chlorella ohadii</name>
    <dbReference type="NCBI Taxonomy" id="2649997"/>
    <lineage>
        <taxon>Eukaryota</taxon>
        <taxon>Viridiplantae</taxon>
        <taxon>Chlorophyta</taxon>
        <taxon>core chlorophytes</taxon>
        <taxon>Trebouxiophyceae</taxon>
        <taxon>Chlorellales</taxon>
        <taxon>Chlorellaceae</taxon>
        <taxon>Chlorella clade</taxon>
        <taxon>Chlorella</taxon>
    </lineage>
</organism>
<dbReference type="PANTHER" id="PTHR48051:SF1">
    <property type="entry name" value="RAS SUPPRESSOR PROTEIN 1"/>
    <property type="match status" value="1"/>
</dbReference>
<proteinExistence type="predicted"/>
<evidence type="ECO:0000256" key="1">
    <source>
        <dbReference type="ARBA" id="ARBA00004430"/>
    </source>
</evidence>
<accession>A0AAD5H695</accession>
<comment type="subcellular location">
    <subcellularLocation>
        <location evidence="1">Cytoplasm</location>
        <location evidence="1">Cytoskeleton</location>
        <location evidence="1">Cilium axoneme</location>
    </subcellularLocation>
</comment>
<dbReference type="Gene3D" id="3.80.10.10">
    <property type="entry name" value="Ribonuclease Inhibitor"/>
    <property type="match status" value="1"/>
</dbReference>
<dbReference type="SMART" id="SM00369">
    <property type="entry name" value="LRR_TYP"/>
    <property type="match status" value="3"/>
</dbReference>
<protein>
    <submittedName>
        <fullName evidence="4">Uncharacterized protein</fullName>
    </submittedName>
</protein>
<dbReference type="Proteomes" id="UP001205105">
    <property type="component" value="Unassembled WGS sequence"/>
</dbReference>
<dbReference type="AlphaFoldDB" id="A0AAD5H695"/>
<dbReference type="InterPro" id="IPR050216">
    <property type="entry name" value="LRR_domain-containing"/>
</dbReference>
<keyword evidence="2" id="KW-0433">Leucine-rich repeat</keyword>
<sequence>MAAEIGVLSTLLGLPDGLVDRIAYLLPPGDRCNLAATCTALRAAGRRWFRGAVVRIWSGGSRLADLAGWLEGRQALIAYHLMGSAGIPADLAAAPAGQLVAIRRWTLHQWAAPAVLARLTALTELQLCHQTQLGSGSSLEQILQPLAQLRDLSITTCQLAAIPAALSGCTQLTHLSLSDNLLAGGWQHLQPLLQLRHLSLSGTDHLPASLPQLPQLTHLDLERCGNVPAFCNHLSALRLLQCVDLTHCDLTEVPAAVSALTALTALYLGHNQLAGGFDYLLPLTRLQGLWLHANDLTQVPPAVAILTALRNLSLGNPQDGWQHLRPLAQLQYLDRAPESHFPVASEAAANLHPAVVQRMLAEPKSGLPCLLDLLAQRGLPCPV</sequence>
<evidence type="ECO:0000313" key="5">
    <source>
        <dbReference type="Proteomes" id="UP001205105"/>
    </source>
</evidence>
<dbReference type="InterPro" id="IPR003591">
    <property type="entry name" value="Leu-rich_rpt_typical-subtyp"/>
</dbReference>
<dbReference type="SUPFAM" id="SSF52047">
    <property type="entry name" value="RNI-like"/>
    <property type="match status" value="1"/>
</dbReference>
<reference evidence="4" key="1">
    <citation type="submission" date="2020-11" db="EMBL/GenBank/DDBJ databases">
        <title>Chlorella ohadii genome sequencing and assembly.</title>
        <authorList>
            <person name="Murik O."/>
            <person name="Treves H."/>
            <person name="Kedem I."/>
            <person name="Shotland Y."/>
            <person name="Kaplan A."/>
        </authorList>
    </citation>
    <scope>NUCLEOTIDE SEQUENCE</scope>
    <source>
        <strain evidence="4">1</strain>
    </source>
</reference>